<dbReference type="Proteomes" id="UP000887572">
    <property type="component" value="Unplaced"/>
</dbReference>
<proteinExistence type="predicted"/>
<evidence type="ECO:0000256" key="1">
    <source>
        <dbReference type="SAM" id="MobiDB-lite"/>
    </source>
</evidence>
<protein>
    <submittedName>
        <fullName evidence="3">Uncharacterized protein</fullName>
    </submittedName>
</protein>
<evidence type="ECO:0000313" key="3">
    <source>
        <dbReference type="WBParaSite" id="Gr19_v10_g17159.t1"/>
    </source>
</evidence>
<name>A0A914HI77_GLORO</name>
<dbReference type="AlphaFoldDB" id="A0A914HI77"/>
<feature type="region of interest" description="Disordered" evidence="1">
    <location>
        <begin position="1"/>
        <end position="27"/>
    </location>
</feature>
<sequence>MISPEDSKKHDGLGHDTSTHFPQSVLSVKEDSQRPFVIWATMNFALRRKDGQLDKQNILGEKDRRR</sequence>
<dbReference type="WBParaSite" id="Gr19_v10_g17159.t1">
    <property type="protein sequence ID" value="Gr19_v10_g17159.t1"/>
    <property type="gene ID" value="Gr19_v10_g17159"/>
</dbReference>
<reference evidence="3" key="1">
    <citation type="submission" date="2022-11" db="UniProtKB">
        <authorList>
            <consortium name="WormBaseParasite"/>
        </authorList>
    </citation>
    <scope>IDENTIFICATION</scope>
</reference>
<organism evidence="2 3">
    <name type="scientific">Globodera rostochiensis</name>
    <name type="common">Golden nematode worm</name>
    <name type="synonym">Heterodera rostochiensis</name>
    <dbReference type="NCBI Taxonomy" id="31243"/>
    <lineage>
        <taxon>Eukaryota</taxon>
        <taxon>Metazoa</taxon>
        <taxon>Ecdysozoa</taxon>
        <taxon>Nematoda</taxon>
        <taxon>Chromadorea</taxon>
        <taxon>Rhabditida</taxon>
        <taxon>Tylenchina</taxon>
        <taxon>Tylenchomorpha</taxon>
        <taxon>Tylenchoidea</taxon>
        <taxon>Heteroderidae</taxon>
        <taxon>Heteroderinae</taxon>
        <taxon>Globodera</taxon>
    </lineage>
</organism>
<feature type="compositionally biased region" description="Basic and acidic residues" evidence="1">
    <location>
        <begin position="1"/>
        <end position="18"/>
    </location>
</feature>
<evidence type="ECO:0000313" key="2">
    <source>
        <dbReference type="Proteomes" id="UP000887572"/>
    </source>
</evidence>
<accession>A0A914HI77</accession>
<keyword evidence="2" id="KW-1185">Reference proteome</keyword>